<evidence type="ECO:0000256" key="1">
    <source>
        <dbReference type="ARBA" id="ARBA00004236"/>
    </source>
</evidence>
<keyword evidence="2" id="KW-1003">Cell membrane</keyword>
<keyword evidence="11" id="KW-1185">Reference proteome</keyword>
<feature type="domain" description="Methyl-accepting transducer" evidence="8">
    <location>
        <begin position="275"/>
        <end position="511"/>
    </location>
</feature>
<feature type="transmembrane region" description="Helical" evidence="7">
    <location>
        <begin position="179"/>
        <end position="201"/>
    </location>
</feature>
<dbReference type="CDD" id="cd06225">
    <property type="entry name" value="HAMP"/>
    <property type="match status" value="1"/>
</dbReference>
<dbReference type="EMBL" id="MATO01000007">
    <property type="protein sequence ID" value="OCS93542.1"/>
    <property type="molecule type" value="Genomic_DNA"/>
</dbReference>
<evidence type="ECO:0000259" key="8">
    <source>
        <dbReference type="PROSITE" id="PS50111"/>
    </source>
</evidence>
<protein>
    <recommendedName>
        <fullName evidence="12">Chemotaxis protein</fullName>
    </recommendedName>
</protein>
<accession>A0A1C0Z2E8</accession>
<dbReference type="PROSITE" id="PS50111">
    <property type="entry name" value="CHEMOTAXIS_TRANSDUC_2"/>
    <property type="match status" value="1"/>
</dbReference>
<comment type="similarity">
    <text evidence="5">Belongs to the methyl-accepting chemotaxis (MCP) protein family.</text>
</comment>
<dbReference type="Pfam" id="PF00015">
    <property type="entry name" value="MCPsignal"/>
    <property type="match status" value="1"/>
</dbReference>
<comment type="subcellular location">
    <subcellularLocation>
        <location evidence="1">Cell membrane</location>
    </subcellularLocation>
</comment>
<feature type="domain" description="HAMP" evidence="9">
    <location>
        <begin position="203"/>
        <end position="256"/>
    </location>
</feature>
<sequence>MSSSRVQVLLSIGAIVVLAFIMNIVYINGLLKVDDHYSYVIDEGMTLMNEASSLVENVQVGGYAMQQALLGDEQSLTKMTEVKEQLDVTLATFEDTFTSTKALELIATTKNALVSYESAMKEVEGYLMSGATESAIASMNNRGTVAMEEMSAASSALEEYVLQRFEQANNESSTTTYKAISIGATLAAIMLLVSLTVTYFINRQVLKPIRDLTVAVKCVANRDLTEQDLSTTIKGDVGELIVSFNEMKRTLQAIVASLNDNSRTVQTTASDMLGMIQETIERRKHINDEVQIIESMSVSNAASTQESSSAMDETAVGIQRIVESTVTLQKTAMHSVDVSKQGHNTVEEAKEQMQSIVTGADRTQQQLDVLTYKSNEITAIVNAITAITEQTNLLALNASIEAARAGESGKGFAIVAEEVRKLSEQSKVAAEQVKILVTDVQQSTTAMRDVVSHNYSAVQQGVMTIDGVGVLFDDILLAVNRMQSEISEVSSVTEELSASAEEVAASLSTIADAVEDESQSVKEVSVGIDAIGTVFETIGEQSHRLKEATVTQQQLAAQFKI</sequence>
<dbReference type="GO" id="GO:0006935">
    <property type="term" value="P:chemotaxis"/>
    <property type="evidence" value="ECO:0007669"/>
    <property type="project" value="InterPro"/>
</dbReference>
<dbReference type="GO" id="GO:0004888">
    <property type="term" value="F:transmembrane signaling receptor activity"/>
    <property type="evidence" value="ECO:0007669"/>
    <property type="project" value="InterPro"/>
</dbReference>
<dbReference type="Proteomes" id="UP000093482">
    <property type="component" value="Unassembled WGS sequence"/>
</dbReference>
<keyword evidence="4 6" id="KW-0807">Transducer</keyword>
<evidence type="ECO:0000313" key="11">
    <source>
        <dbReference type="Proteomes" id="UP000093482"/>
    </source>
</evidence>
<evidence type="ECO:0000256" key="2">
    <source>
        <dbReference type="ARBA" id="ARBA00022475"/>
    </source>
</evidence>
<comment type="caution">
    <text evidence="10">The sequence shown here is derived from an EMBL/GenBank/DDBJ whole genome shotgun (WGS) entry which is preliminary data.</text>
</comment>
<dbReference type="GO" id="GO:0005886">
    <property type="term" value="C:plasma membrane"/>
    <property type="evidence" value="ECO:0007669"/>
    <property type="project" value="UniProtKB-SubCell"/>
</dbReference>
<name>A0A1C0Z2E8_9BACL</name>
<dbReference type="InterPro" id="IPR004089">
    <property type="entry name" value="MCPsignal_dom"/>
</dbReference>
<evidence type="ECO:0008006" key="12">
    <source>
        <dbReference type="Google" id="ProtNLM"/>
    </source>
</evidence>
<dbReference type="PRINTS" id="PR00260">
    <property type="entry name" value="CHEMTRNSDUCR"/>
</dbReference>
<dbReference type="PANTHER" id="PTHR32089">
    <property type="entry name" value="METHYL-ACCEPTING CHEMOTAXIS PROTEIN MCPB"/>
    <property type="match status" value="1"/>
</dbReference>
<dbReference type="Gene3D" id="1.10.287.950">
    <property type="entry name" value="Methyl-accepting chemotaxis protein"/>
    <property type="match status" value="1"/>
</dbReference>
<dbReference type="PANTHER" id="PTHR32089:SF112">
    <property type="entry name" value="LYSOZYME-LIKE PROTEIN-RELATED"/>
    <property type="match status" value="1"/>
</dbReference>
<proteinExistence type="inferred from homology"/>
<evidence type="ECO:0000256" key="4">
    <source>
        <dbReference type="ARBA" id="ARBA00023224"/>
    </source>
</evidence>
<evidence type="ECO:0000256" key="6">
    <source>
        <dbReference type="PROSITE-ProRule" id="PRU00284"/>
    </source>
</evidence>
<keyword evidence="7" id="KW-0812">Transmembrane</keyword>
<keyword evidence="7" id="KW-1133">Transmembrane helix</keyword>
<dbReference type="InterPro" id="IPR003660">
    <property type="entry name" value="HAMP_dom"/>
</dbReference>
<dbReference type="Gene3D" id="6.10.340.10">
    <property type="match status" value="1"/>
</dbReference>
<evidence type="ECO:0000313" key="10">
    <source>
        <dbReference type="EMBL" id="OCS93542.1"/>
    </source>
</evidence>
<evidence type="ECO:0000259" key="9">
    <source>
        <dbReference type="PROSITE" id="PS50885"/>
    </source>
</evidence>
<dbReference type="PROSITE" id="PS50885">
    <property type="entry name" value="HAMP"/>
    <property type="match status" value="1"/>
</dbReference>
<dbReference type="GO" id="GO:0007165">
    <property type="term" value="P:signal transduction"/>
    <property type="evidence" value="ECO:0007669"/>
    <property type="project" value="UniProtKB-KW"/>
</dbReference>
<keyword evidence="3 7" id="KW-0472">Membrane</keyword>
<evidence type="ECO:0000256" key="3">
    <source>
        <dbReference type="ARBA" id="ARBA00023136"/>
    </source>
</evidence>
<dbReference type="InterPro" id="IPR004090">
    <property type="entry name" value="Chemotax_Me-accpt_rcpt"/>
</dbReference>
<reference evidence="10 11" key="1">
    <citation type="submission" date="2016-07" db="EMBL/GenBank/DDBJ databases">
        <title>Caryophanon latum genome sequencing.</title>
        <authorList>
            <person name="Verma A."/>
            <person name="Pal Y."/>
            <person name="Krishnamurthi S."/>
        </authorList>
    </citation>
    <scope>NUCLEOTIDE SEQUENCE [LARGE SCALE GENOMIC DNA]</scope>
    <source>
        <strain evidence="10 11">DSM 14151</strain>
    </source>
</reference>
<dbReference type="AlphaFoldDB" id="A0A1C0Z2E8"/>
<feature type="transmembrane region" description="Helical" evidence="7">
    <location>
        <begin position="6"/>
        <end position="27"/>
    </location>
</feature>
<organism evidence="10 11">
    <name type="scientific">Caryophanon latum</name>
    <dbReference type="NCBI Taxonomy" id="33977"/>
    <lineage>
        <taxon>Bacteria</taxon>
        <taxon>Bacillati</taxon>
        <taxon>Bacillota</taxon>
        <taxon>Bacilli</taxon>
        <taxon>Bacillales</taxon>
        <taxon>Caryophanaceae</taxon>
        <taxon>Caryophanon</taxon>
    </lineage>
</organism>
<gene>
    <name evidence="10" type="ORF">A6K76_05230</name>
</gene>
<dbReference type="Pfam" id="PF00672">
    <property type="entry name" value="HAMP"/>
    <property type="match status" value="1"/>
</dbReference>
<dbReference type="SUPFAM" id="SSF58104">
    <property type="entry name" value="Methyl-accepting chemotaxis protein (MCP) signaling domain"/>
    <property type="match status" value="1"/>
</dbReference>
<dbReference type="SMART" id="SM00304">
    <property type="entry name" value="HAMP"/>
    <property type="match status" value="2"/>
</dbReference>
<dbReference type="SMART" id="SM00283">
    <property type="entry name" value="MA"/>
    <property type="match status" value="1"/>
</dbReference>
<evidence type="ECO:0000256" key="5">
    <source>
        <dbReference type="ARBA" id="ARBA00029447"/>
    </source>
</evidence>
<evidence type="ECO:0000256" key="7">
    <source>
        <dbReference type="SAM" id="Phobius"/>
    </source>
</evidence>